<dbReference type="SUPFAM" id="SSF49265">
    <property type="entry name" value="Fibronectin type III"/>
    <property type="match status" value="1"/>
</dbReference>
<comment type="caution">
    <text evidence="2">The sequence shown here is derived from an EMBL/GenBank/DDBJ whole genome shotgun (WGS) entry which is preliminary data.</text>
</comment>
<dbReference type="Proteomes" id="UP001174136">
    <property type="component" value="Unassembled WGS sequence"/>
</dbReference>
<proteinExistence type="predicted"/>
<accession>A0AA47P3F9</accession>
<reference evidence="2" key="1">
    <citation type="journal article" date="2023" name="Front. Mar. Sci.">
        <title>A new Merluccius polli reference genome to investigate the effects of global change in West African waters.</title>
        <authorList>
            <person name="Mateo J.L."/>
            <person name="Blanco-Fernandez C."/>
            <person name="Garcia-Vazquez E."/>
            <person name="Machado-Schiaffino G."/>
        </authorList>
    </citation>
    <scope>NUCLEOTIDE SEQUENCE</scope>
    <source>
        <strain evidence="2">C29</strain>
        <tissue evidence="2">Fin</tissue>
    </source>
</reference>
<dbReference type="PANTHER" id="PTHR33487:SF1">
    <property type="entry name" value="CILIA- AND FLAGELLA-ASSOCIATED PROTEIN 54"/>
    <property type="match status" value="1"/>
</dbReference>
<keyword evidence="2" id="KW-0969">Cilium</keyword>
<organism evidence="2 3">
    <name type="scientific">Merluccius polli</name>
    <name type="common">Benguela hake</name>
    <name type="synonym">Merluccius cadenati</name>
    <dbReference type="NCBI Taxonomy" id="89951"/>
    <lineage>
        <taxon>Eukaryota</taxon>
        <taxon>Metazoa</taxon>
        <taxon>Chordata</taxon>
        <taxon>Craniata</taxon>
        <taxon>Vertebrata</taxon>
        <taxon>Euteleostomi</taxon>
        <taxon>Actinopterygii</taxon>
        <taxon>Neopterygii</taxon>
        <taxon>Teleostei</taxon>
        <taxon>Neoteleostei</taxon>
        <taxon>Acanthomorphata</taxon>
        <taxon>Zeiogadaria</taxon>
        <taxon>Gadariae</taxon>
        <taxon>Gadiformes</taxon>
        <taxon>Gadoidei</taxon>
        <taxon>Merlucciidae</taxon>
        <taxon>Merluccius</taxon>
    </lineage>
</organism>
<gene>
    <name evidence="2" type="primary">Cfap54_0</name>
    <name evidence="2" type="ORF">N1851_010303</name>
</gene>
<keyword evidence="3" id="KW-1185">Reference proteome</keyword>
<keyword evidence="2" id="KW-0966">Cell projection</keyword>
<evidence type="ECO:0000313" key="3">
    <source>
        <dbReference type="Proteomes" id="UP001174136"/>
    </source>
</evidence>
<feature type="compositionally biased region" description="Basic and acidic residues" evidence="1">
    <location>
        <begin position="464"/>
        <end position="476"/>
    </location>
</feature>
<feature type="region of interest" description="Disordered" evidence="1">
    <location>
        <begin position="447"/>
        <end position="476"/>
    </location>
</feature>
<name>A0AA47P3F9_MERPO</name>
<feature type="compositionally biased region" description="Polar residues" evidence="1">
    <location>
        <begin position="447"/>
        <end position="457"/>
    </location>
</feature>
<dbReference type="InterPro" id="IPR027912">
    <property type="entry name" value="CFAP54"/>
</dbReference>
<protein>
    <submittedName>
        <fullName evidence="2">Cilia- and flagella-associated protein 54</fullName>
    </submittedName>
</protein>
<dbReference type="EMBL" id="JAOPHQ010001830">
    <property type="protein sequence ID" value="KAK0149176.1"/>
    <property type="molecule type" value="Genomic_DNA"/>
</dbReference>
<dbReference type="Pfam" id="PF14858">
    <property type="entry name" value="CFAP54_N"/>
    <property type="match status" value="2"/>
</dbReference>
<dbReference type="AlphaFoldDB" id="A0AA47P3F9"/>
<dbReference type="GO" id="GO:0060271">
    <property type="term" value="P:cilium assembly"/>
    <property type="evidence" value="ECO:0007669"/>
    <property type="project" value="TreeGrafter"/>
</dbReference>
<feature type="region of interest" description="Disordered" evidence="1">
    <location>
        <begin position="570"/>
        <end position="598"/>
    </location>
</feature>
<evidence type="ECO:0000256" key="1">
    <source>
        <dbReference type="SAM" id="MobiDB-lite"/>
    </source>
</evidence>
<dbReference type="InterPro" id="IPR036116">
    <property type="entry name" value="FN3_sf"/>
</dbReference>
<dbReference type="PANTHER" id="PTHR33487">
    <property type="entry name" value="CILIA- AND FLAGELLA-ASSOCIATED PROTEIN 54"/>
    <property type="match status" value="1"/>
</dbReference>
<sequence length="746" mass="82124">MKIMVCELQALEFLLWASICLELSVSLATTKFLPWKTTLYCAVCQCYYDNGAPAKAEVFARRALGKVKELARLEEHTGAVRHGVQADGIGAETPYRARRPTAYDPGLWRRSPAGRRLVELFEGCGAAHFLALLEALRDRQPLLQTRALSEEPETQGALLELLSAGISILSGGTSGVKGRRDTEGEAWLECFSALTTEPSQLELAVSGESRVCLASAVRFIQLLFHYEQHSVFTPLARHMLQALESMEGPFFRKAESELSLLEALVCLQTAQKTRPKEEHTANDMFGAVLSEEFVGLLEVLHGCVCSSAQDVWPDRDLVLAAVLNLWAKLKAPFHNTELQPLDSKHYSDHHKLPWCLWTLCEVATACDLASTDCLATGEMSLRLALLLEHTAHHNTLRHTSAHSEEGAVDHSALSILKRPSGELFRMVCEVAERGLDALGRGWSSLQSQTGSIHQRSPSPGERQGAAKEEAQRRTPCPDRPSLVFLTALDLNLELLNALHRASLKRLQLCPEGVSEADLLDRIKKNKVSKALFLTQKALMVHGDMEPNRSYKTKSLLEEATVLLEKAEAEERRLYKPRTAPPSTGREEDRGDGPPPAPLLLSRTNHSLTFVPAPYRTNQQVCWYRICGRAATTTNLRVRLGDCSLQGTGHLVPVVGGQCDLTVEGLEHNQKYVFALEAYDSQGGLLGNAIGQTTRPVLASIPLPTLSTWAILAQVAFETEQFAVAKRACGELWSHFTQSDSNLSPAG</sequence>
<evidence type="ECO:0000313" key="2">
    <source>
        <dbReference type="EMBL" id="KAK0149176.1"/>
    </source>
</evidence>
<keyword evidence="2" id="KW-0282">Flagellum</keyword>